<proteinExistence type="predicted"/>
<dbReference type="Proteomes" id="UP000234951">
    <property type="component" value="Unassembled WGS sequence"/>
</dbReference>
<evidence type="ECO:0000313" key="2">
    <source>
        <dbReference type="EMBL" id="PLS00726.1"/>
    </source>
</evidence>
<dbReference type="AlphaFoldDB" id="A0A2N5GN00"/>
<accession>A0A2N5GN00</accession>
<organism evidence="1 3">
    <name type="scientific">Bacillus canaveralius</name>
    <dbReference type="NCBI Taxonomy" id="1403243"/>
    <lineage>
        <taxon>Bacteria</taxon>
        <taxon>Bacillati</taxon>
        <taxon>Bacillota</taxon>
        <taxon>Bacilli</taxon>
        <taxon>Bacillales</taxon>
        <taxon>Bacillaceae</taxon>
        <taxon>Bacillus</taxon>
    </lineage>
</organism>
<dbReference type="InterPro" id="IPR018690">
    <property type="entry name" value="DUF2187"/>
</dbReference>
<evidence type="ECO:0000313" key="1">
    <source>
        <dbReference type="EMBL" id="PLR83540.1"/>
    </source>
</evidence>
<dbReference type="RefSeq" id="WP_101577017.1">
    <property type="nucleotide sequence ID" value="NZ_PGVD01000004.1"/>
</dbReference>
<dbReference type="Pfam" id="PF09953">
    <property type="entry name" value="DUF2187"/>
    <property type="match status" value="1"/>
</dbReference>
<reference evidence="1 3" key="1">
    <citation type="submission" date="2017-11" db="EMBL/GenBank/DDBJ databases">
        <title>Comparitive Functional Genomics of Dry Heat Resistant strains isolated from the Viking Spacecraft.</title>
        <authorList>
            <person name="Seuylemezian A."/>
            <person name="Cooper K."/>
            <person name="Vaishampayan P."/>
        </authorList>
    </citation>
    <scope>NUCLEOTIDE SEQUENCE [LARGE SCALE GENOMIC DNA]</scope>
    <source>
        <strain evidence="1 3">M4.6</strain>
    </source>
</reference>
<evidence type="ECO:0000313" key="3">
    <source>
        <dbReference type="Proteomes" id="UP000234951"/>
    </source>
</evidence>
<keyword evidence="4" id="KW-1185">Reference proteome</keyword>
<dbReference type="EMBL" id="PGVA01000019">
    <property type="protein sequence ID" value="PLR83540.1"/>
    <property type="molecule type" value="Genomic_DNA"/>
</dbReference>
<sequence>MNATLTHKKGRELVVERIKSGKAKKGDTILFERKDTSCEGEVFLVRENSVLVEISREAARIFGYETPNTVVGHGNYMIIKKA</sequence>
<comment type="caution">
    <text evidence="1">The sequence shown here is derived from an EMBL/GenBank/DDBJ whole genome shotgun (WGS) entry which is preliminary data.</text>
</comment>
<evidence type="ECO:0000313" key="4">
    <source>
        <dbReference type="Proteomes" id="UP000235114"/>
    </source>
</evidence>
<name>A0A2N5GN00_9BACI</name>
<protein>
    <submittedName>
        <fullName evidence="1">Uncharacterized protein</fullName>
    </submittedName>
</protein>
<gene>
    <name evidence="1" type="ORF">CU635_08905</name>
    <name evidence="2" type="ORF">CVD25_01285</name>
</gene>
<dbReference type="OrthoDB" id="2970525at2"/>
<reference evidence="2 4" key="2">
    <citation type="submission" date="2017-12" db="EMBL/GenBank/DDBJ databases">
        <title>Comparative Functional Genomics of Dry Heat Resistant strains isolated from the Viking Spacecraft.</title>
        <authorList>
            <person name="Seuylemezian A."/>
            <person name="Cooper K."/>
            <person name="Vaishampayan P."/>
        </authorList>
    </citation>
    <scope>NUCLEOTIDE SEQUENCE [LARGE SCALE GENOMIC DNA]</scope>
    <source>
        <strain evidence="2 4">ATCC 29669</strain>
    </source>
</reference>
<dbReference type="Proteomes" id="UP000235114">
    <property type="component" value="Unassembled WGS sequence"/>
</dbReference>
<dbReference type="EMBL" id="PGVD01000004">
    <property type="protein sequence ID" value="PLS00726.1"/>
    <property type="molecule type" value="Genomic_DNA"/>
</dbReference>